<dbReference type="SUPFAM" id="SSF46894">
    <property type="entry name" value="C-terminal effector domain of the bipartite response regulators"/>
    <property type="match status" value="1"/>
</dbReference>
<evidence type="ECO:0000259" key="7">
    <source>
        <dbReference type="PROSITE" id="PS50943"/>
    </source>
</evidence>
<dbReference type="PANTHER" id="PTHR35807:SF1">
    <property type="entry name" value="TRANSCRIPTIONAL REGULATOR REDD"/>
    <property type="match status" value="1"/>
</dbReference>
<keyword evidence="4" id="KW-0804">Transcription</keyword>
<evidence type="ECO:0000256" key="2">
    <source>
        <dbReference type="ARBA" id="ARBA00023015"/>
    </source>
</evidence>
<dbReference type="Gene3D" id="3.40.50.300">
    <property type="entry name" value="P-loop containing nucleotide triphosphate hydrolases"/>
    <property type="match status" value="1"/>
</dbReference>
<keyword evidence="2" id="KW-0805">Transcription regulation</keyword>
<dbReference type="Proteomes" id="UP001596011">
    <property type="component" value="Unassembled WGS sequence"/>
</dbReference>
<dbReference type="SUPFAM" id="SSF47413">
    <property type="entry name" value="lambda repressor-like DNA-binding domains"/>
    <property type="match status" value="1"/>
</dbReference>
<evidence type="ECO:0000256" key="3">
    <source>
        <dbReference type="ARBA" id="ARBA00023125"/>
    </source>
</evidence>
<dbReference type="Pfam" id="PF13560">
    <property type="entry name" value="HTH_31"/>
    <property type="match status" value="1"/>
</dbReference>
<evidence type="ECO:0000259" key="8">
    <source>
        <dbReference type="PROSITE" id="PS51755"/>
    </source>
</evidence>
<evidence type="ECO:0000313" key="10">
    <source>
        <dbReference type="Proteomes" id="UP001596011"/>
    </source>
</evidence>
<gene>
    <name evidence="9" type="ORF">ACFO6V_28140</name>
</gene>
<dbReference type="SMART" id="SM00530">
    <property type="entry name" value="HTH_XRE"/>
    <property type="match status" value="1"/>
</dbReference>
<keyword evidence="10" id="KW-1185">Reference proteome</keyword>
<dbReference type="InterPro" id="IPR036388">
    <property type="entry name" value="WH-like_DNA-bd_sf"/>
</dbReference>
<dbReference type="CDD" id="cd15831">
    <property type="entry name" value="BTAD"/>
    <property type="match status" value="1"/>
</dbReference>
<name>A0ABV9HR47_9MICO</name>
<sequence length="1095" mass="118835">MVVNREQDVAGSSEDTTTIGELLSTHRRRIGLTQRELAERAELSVGAVRDIEQGRSGHPRQSSVQAMATALDLDPAALAALRAMLADAAPEQRPNRNPVASEPVQIKVLGSVELWHGDTRTALGSTMQHLLLARLAISTGQPVGRDELVDLLWKQEPPDEATKLLRTHIARLRRLLGPSGTKLIAATHTGYRLEVTPDQLDLLQFQALARQAESVPPEAAFALLLEAVGLWRGDPDLDELQETPSAAAITDEYVAVLRQFAAVARDVGRPERALGPLRRLAARLELNEPLHAELIITLAASGRQAEALAAYERIRAHLADQLGLDPGQELRETHLGVLRQGWHLSEARARPVIQQVPAAPSGFVGRSDEFSRIAASLARPESDAHESSSRLVLVHGPAGIGKTAFAHAASTRLRPQYPDGQLYADLGGSSGATVEAMTVLDRFLRTLGVPGHQVGRDLDEAASHFRSELADRRMLVVLDNARDADQVRHLLPGTGRSDVLVTSRHLIRGLDAAAVIGLGALSPAESVDLIAFVTGRDRTGVDGSAASELGAACGHLPLALRIAAGRLASRPSWAVSDLAHRLRDENGRLAQLDDGTSSVLVSFQLSYDRLDDSARRAFRLASVHPGEDFGVPATAALLDVDLAAAERLLDELLDANVLLQYSPDRFRFHDLLRLYSRRLAGGGDERNEAEEALDRLMEWYAELVTAAMEWVYPQLVRLGGHPERERWFDNEPQALDWLDMESGTLIRLVEQAADDDRRASFAWTVSDQLRGYFLIRRHLDGWTRVAEAGWRAAAGSPDLRVRVAALLGRGQALSAVGRDAEALDVMLEAQSMAERCAWGAAAAYLAHNVGWQYFEFGMPAEADTWFGKAFELTMDDPQGHVRAASLNGSGMVQLDRGSLDKAAEQLGAALAINEAAGRESSALANRGNLASALRRRGDLDEAARHLDVALQGYRRRGDVRGELSTLDELSLLATDHEDHPQALSLARQAYELALRVNDNRARVMTACTLGDALRNCGDIAGSVDHLRTSADIAVEHSFTYFEARAQLGLARSLHLRGDDEPARLAAERARTIAHERGYTLLAKAAEAAGEAAAAR</sequence>
<dbReference type="InterPro" id="IPR016032">
    <property type="entry name" value="Sig_transdc_resp-reg_C-effctor"/>
</dbReference>
<dbReference type="PANTHER" id="PTHR35807">
    <property type="entry name" value="TRANSCRIPTIONAL REGULATOR REDD-RELATED"/>
    <property type="match status" value="1"/>
</dbReference>
<reference evidence="10" key="1">
    <citation type="journal article" date="2019" name="Int. J. Syst. Evol. Microbiol.">
        <title>The Global Catalogue of Microorganisms (GCM) 10K type strain sequencing project: providing services to taxonomists for standard genome sequencing and annotation.</title>
        <authorList>
            <consortium name="The Broad Institute Genomics Platform"/>
            <consortium name="The Broad Institute Genome Sequencing Center for Infectious Disease"/>
            <person name="Wu L."/>
            <person name="Ma J."/>
        </authorList>
    </citation>
    <scope>NUCLEOTIDE SEQUENCE [LARGE SCALE GENOMIC DNA]</scope>
    <source>
        <strain evidence="10">CCUG 42722</strain>
    </source>
</reference>
<dbReference type="SMART" id="SM00382">
    <property type="entry name" value="AAA"/>
    <property type="match status" value="1"/>
</dbReference>
<dbReference type="Gene3D" id="1.10.10.10">
    <property type="entry name" value="Winged helix-like DNA-binding domain superfamily/Winged helix DNA-binding domain"/>
    <property type="match status" value="1"/>
</dbReference>
<dbReference type="InterPro" id="IPR051677">
    <property type="entry name" value="AfsR-DnrI-RedD_regulator"/>
</dbReference>
<feature type="DNA-binding region" description="OmpR/PhoB-type" evidence="5">
    <location>
        <begin position="96"/>
        <end position="195"/>
    </location>
</feature>
<dbReference type="SUPFAM" id="SSF52540">
    <property type="entry name" value="P-loop containing nucleoside triphosphate hydrolases"/>
    <property type="match status" value="1"/>
</dbReference>
<keyword evidence="3 5" id="KW-0238">DNA-binding</keyword>
<evidence type="ECO:0000256" key="1">
    <source>
        <dbReference type="ARBA" id="ARBA00005820"/>
    </source>
</evidence>
<evidence type="ECO:0000256" key="5">
    <source>
        <dbReference type="PROSITE-ProRule" id="PRU01091"/>
    </source>
</evidence>
<dbReference type="InterPro" id="IPR001867">
    <property type="entry name" value="OmpR/PhoB-type_DNA-bd"/>
</dbReference>
<dbReference type="Pfam" id="PF13424">
    <property type="entry name" value="TPR_12"/>
    <property type="match status" value="1"/>
</dbReference>
<dbReference type="Pfam" id="PF03704">
    <property type="entry name" value="BTAD"/>
    <property type="match status" value="1"/>
</dbReference>
<dbReference type="PROSITE" id="PS51755">
    <property type="entry name" value="OMPR_PHOB"/>
    <property type="match status" value="1"/>
</dbReference>
<dbReference type="InterPro" id="IPR005158">
    <property type="entry name" value="BTAD"/>
</dbReference>
<dbReference type="Gene3D" id="1.25.40.10">
    <property type="entry name" value="Tetratricopeptide repeat domain"/>
    <property type="match status" value="2"/>
</dbReference>
<feature type="domain" description="HTH cro/C1-type" evidence="7">
    <location>
        <begin position="23"/>
        <end position="78"/>
    </location>
</feature>
<dbReference type="PROSITE" id="PS50943">
    <property type="entry name" value="HTH_CROC1"/>
    <property type="match status" value="1"/>
</dbReference>
<dbReference type="Pfam" id="PF00486">
    <property type="entry name" value="Trans_reg_C"/>
    <property type="match status" value="1"/>
</dbReference>
<evidence type="ECO:0000256" key="6">
    <source>
        <dbReference type="SAM" id="MobiDB-lite"/>
    </source>
</evidence>
<dbReference type="EMBL" id="JBHSFI010000012">
    <property type="protein sequence ID" value="MFC4632145.1"/>
    <property type="molecule type" value="Genomic_DNA"/>
</dbReference>
<dbReference type="InterPro" id="IPR003593">
    <property type="entry name" value="AAA+_ATPase"/>
</dbReference>
<accession>A0ABV9HR47</accession>
<feature type="domain" description="OmpR/PhoB-type" evidence="8">
    <location>
        <begin position="96"/>
        <end position="195"/>
    </location>
</feature>
<dbReference type="RefSeq" id="WP_377142492.1">
    <property type="nucleotide sequence ID" value="NZ_JBHSFI010000012.1"/>
</dbReference>
<evidence type="ECO:0000256" key="4">
    <source>
        <dbReference type="ARBA" id="ARBA00023163"/>
    </source>
</evidence>
<dbReference type="SUPFAM" id="SSF48452">
    <property type="entry name" value="TPR-like"/>
    <property type="match status" value="3"/>
</dbReference>
<feature type="region of interest" description="Disordered" evidence="6">
    <location>
        <begin position="1"/>
        <end position="20"/>
    </location>
</feature>
<dbReference type="SMART" id="SM00862">
    <property type="entry name" value="Trans_reg_C"/>
    <property type="match status" value="1"/>
</dbReference>
<dbReference type="Gene3D" id="1.10.260.40">
    <property type="entry name" value="lambda repressor-like DNA-binding domains"/>
    <property type="match status" value="1"/>
</dbReference>
<organism evidence="9 10">
    <name type="scientific">Promicromonospora alba</name>
    <dbReference type="NCBI Taxonomy" id="1616110"/>
    <lineage>
        <taxon>Bacteria</taxon>
        <taxon>Bacillati</taxon>
        <taxon>Actinomycetota</taxon>
        <taxon>Actinomycetes</taxon>
        <taxon>Micrococcales</taxon>
        <taxon>Promicromonosporaceae</taxon>
        <taxon>Promicromonospora</taxon>
    </lineage>
</organism>
<comment type="caution">
    <text evidence="9">The sequence shown here is derived from an EMBL/GenBank/DDBJ whole genome shotgun (WGS) entry which is preliminary data.</text>
</comment>
<comment type="similarity">
    <text evidence="1">Belongs to the AfsR/DnrI/RedD regulatory family.</text>
</comment>
<proteinExistence type="inferred from homology"/>
<dbReference type="InterPro" id="IPR011990">
    <property type="entry name" value="TPR-like_helical_dom_sf"/>
</dbReference>
<evidence type="ECO:0000313" key="9">
    <source>
        <dbReference type="EMBL" id="MFC4632145.1"/>
    </source>
</evidence>
<dbReference type="InterPro" id="IPR027417">
    <property type="entry name" value="P-loop_NTPase"/>
</dbReference>
<protein>
    <submittedName>
        <fullName evidence="9">BTAD domain-containing putative transcriptional regulator</fullName>
    </submittedName>
</protein>
<dbReference type="InterPro" id="IPR010982">
    <property type="entry name" value="Lambda_DNA-bd_dom_sf"/>
</dbReference>
<dbReference type="CDD" id="cd00093">
    <property type="entry name" value="HTH_XRE"/>
    <property type="match status" value="1"/>
</dbReference>
<dbReference type="SMART" id="SM01043">
    <property type="entry name" value="BTAD"/>
    <property type="match status" value="1"/>
</dbReference>
<dbReference type="PRINTS" id="PR00364">
    <property type="entry name" value="DISEASERSIST"/>
</dbReference>
<dbReference type="InterPro" id="IPR001387">
    <property type="entry name" value="Cro/C1-type_HTH"/>
</dbReference>